<evidence type="ECO:0000259" key="6">
    <source>
        <dbReference type="Pfam" id="PF02465"/>
    </source>
</evidence>
<dbReference type="EMBL" id="MUAI01000002">
    <property type="protein sequence ID" value="OOR08166.1"/>
    <property type="molecule type" value="Genomic_DNA"/>
</dbReference>
<keyword evidence="8" id="KW-0969">Cilium</keyword>
<keyword evidence="4 5" id="KW-0975">Bacterial flagellum</keyword>
<keyword evidence="5" id="KW-0964">Secreted</keyword>
<reference evidence="8 9" key="1">
    <citation type="submission" date="2017-01" db="EMBL/GenBank/DDBJ databases">
        <title>Bacillus cereus isolates.</title>
        <authorList>
            <person name="Beno S.M."/>
        </authorList>
    </citation>
    <scope>NUCLEOTIDE SEQUENCE [LARGE SCALE GENOMIC DNA]</scope>
    <source>
        <strain evidence="8 9">FSL W7-1108</strain>
    </source>
</reference>
<dbReference type="RefSeq" id="WP_078175683.1">
    <property type="nucleotide sequence ID" value="NZ_JBCMNA010000024.1"/>
</dbReference>
<dbReference type="Pfam" id="PF07195">
    <property type="entry name" value="FliD_C"/>
    <property type="match status" value="1"/>
</dbReference>
<dbReference type="GO" id="GO:0009424">
    <property type="term" value="C:bacterial-type flagellum hook"/>
    <property type="evidence" value="ECO:0007669"/>
    <property type="project" value="UniProtKB-UniRule"/>
</dbReference>
<gene>
    <name evidence="8" type="primary">fliD</name>
    <name evidence="8" type="ORF">BW900_06530</name>
</gene>
<evidence type="ECO:0000256" key="4">
    <source>
        <dbReference type="ARBA" id="ARBA00023143"/>
    </source>
</evidence>
<dbReference type="NCBIfam" id="NF005281">
    <property type="entry name" value="PRK06798.1"/>
    <property type="match status" value="1"/>
</dbReference>
<dbReference type="GO" id="GO:0071973">
    <property type="term" value="P:bacterial-type flagellum-dependent cell motility"/>
    <property type="evidence" value="ECO:0007669"/>
    <property type="project" value="TreeGrafter"/>
</dbReference>
<dbReference type="PANTHER" id="PTHR30288:SF0">
    <property type="entry name" value="FLAGELLAR HOOK-ASSOCIATED PROTEIN 2"/>
    <property type="match status" value="1"/>
</dbReference>
<dbReference type="GO" id="GO:0005576">
    <property type="term" value="C:extracellular region"/>
    <property type="evidence" value="ECO:0007669"/>
    <property type="project" value="UniProtKB-SubCell"/>
</dbReference>
<evidence type="ECO:0000256" key="2">
    <source>
        <dbReference type="ARBA" id="ARBA00011255"/>
    </source>
</evidence>
<keyword evidence="3 5" id="KW-0175">Coiled coil</keyword>
<evidence type="ECO:0000256" key="3">
    <source>
        <dbReference type="ARBA" id="ARBA00023054"/>
    </source>
</evidence>
<comment type="subunit">
    <text evidence="2 5">Homopentamer.</text>
</comment>
<dbReference type="Proteomes" id="UP000190696">
    <property type="component" value="Unassembled WGS sequence"/>
</dbReference>
<dbReference type="PANTHER" id="PTHR30288">
    <property type="entry name" value="FLAGELLAR CAP/ASSEMBLY PROTEIN FLID"/>
    <property type="match status" value="1"/>
</dbReference>
<dbReference type="GO" id="GO:0007155">
    <property type="term" value="P:cell adhesion"/>
    <property type="evidence" value="ECO:0007669"/>
    <property type="project" value="InterPro"/>
</dbReference>
<feature type="domain" description="Flagellar hook-associated protein 2 N-terminal" evidence="6">
    <location>
        <begin position="22"/>
        <end position="115"/>
    </location>
</feature>
<proteinExistence type="inferred from homology"/>
<dbReference type="InterPro" id="IPR003481">
    <property type="entry name" value="FliD_N"/>
</dbReference>
<dbReference type="InterPro" id="IPR010809">
    <property type="entry name" value="FliD_C"/>
</dbReference>
<keyword evidence="8" id="KW-0282">Flagellum</keyword>
<dbReference type="Pfam" id="PF02465">
    <property type="entry name" value="FliD_N"/>
    <property type="match status" value="1"/>
</dbReference>
<evidence type="ECO:0000259" key="7">
    <source>
        <dbReference type="Pfam" id="PF07195"/>
    </source>
</evidence>
<organism evidence="8 9">
    <name type="scientific">Bacillus mycoides</name>
    <dbReference type="NCBI Taxonomy" id="1405"/>
    <lineage>
        <taxon>Bacteria</taxon>
        <taxon>Bacillati</taxon>
        <taxon>Bacillota</taxon>
        <taxon>Bacilli</taxon>
        <taxon>Bacillales</taxon>
        <taxon>Bacillaceae</taxon>
        <taxon>Bacillus</taxon>
        <taxon>Bacillus cereus group</taxon>
    </lineage>
</organism>
<evidence type="ECO:0000256" key="1">
    <source>
        <dbReference type="ARBA" id="ARBA00009764"/>
    </source>
</evidence>
<comment type="subcellular location">
    <subcellularLocation>
        <location evidence="5">Secreted</location>
    </subcellularLocation>
    <subcellularLocation>
        <location evidence="5">Bacterial flagellum</location>
    </subcellularLocation>
</comment>
<comment type="caution">
    <text evidence="8">The sequence shown here is derived from an EMBL/GenBank/DDBJ whole genome shotgun (WGS) entry which is preliminary data.</text>
</comment>
<comment type="function">
    <text evidence="5">Required for morphogenesis and for the elongation of the flagellar filament by facilitating polymerization of the flagellin monomers at the tip of growing filament. Forms a capping structure, which prevents flagellin subunits (transported through the central channel of the flagellum) from leaking out without polymerization at the distal end.</text>
</comment>
<evidence type="ECO:0000313" key="8">
    <source>
        <dbReference type="EMBL" id="OOR08166.1"/>
    </source>
</evidence>
<protein>
    <recommendedName>
        <fullName evidence="5">Flagellar hook-associated protein 2</fullName>
        <shortName evidence="5">HAP2</shortName>
    </recommendedName>
    <alternativeName>
        <fullName evidence="5">Flagellar cap protein</fullName>
    </alternativeName>
</protein>
<name>A0A1S9TDV3_BACMY</name>
<accession>A0A1S9TDV3</accession>
<evidence type="ECO:0000313" key="9">
    <source>
        <dbReference type="Proteomes" id="UP000190696"/>
    </source>
</evidence>
<dbReference type="InterPro" id="IPR040026">
    <property type="entry name" value="FliD"/>
</dbReference>
<feature type="domain" description="Flagellar hook-associated protein 2 C-terminal" evidence="7">
    <location>
        <begin position="233"/>
        <end position="440"/>
    </location>
</feature>
<feature type="coiled-coil region" evidence="5">
    <location>
        <begin position="400"/>
        <end position="449"/>
    </location>
</feature>
<dbReference type="GO" id="GO:0009421">
    <property type="term" value="C:bacterial-type flagellum filament cap"/>
    <property type="evidence" value="ECO:0007669"/>
    <property type="project" value="InterPro"/>
</dbReference>
<comment type="similarity">
    <text evidence="1 5">Belongs to the FliD family.</text>
</comment>
<dbReference type="AlphaFoldDB" id="A0A1S9TDV3"/>
<sequence length="456" mass="50757">MGTSVSNLGGRQQIWNLGNNIIDTSNLVNLELQALEMKKTPYNNQKQTLATERNVYASMKKEFGSFMQVFKDMYAFKGNEKKAGVSKEGFINVQADASAIAGTYTINVKKVAERHQITTTLIDKSDSENPKNIIDLDSEIGKDAIFRINDKEVKVTKEMTYKDFVNKMNNGNYGVSVYSLGGQLFFTSTTAGKNGEIKLVDGEGGILKDIGLVTSEMIDGKNVIAKQVTAPRNAEFTINGMTDSGPSNKIDTIPGLTIDLEKETTEPIKVTIEDSNIKESINMIKKMRDQYNKAVSTLDLFAGENGAMQGNNIAFSISNIMANVFRHKQDDKFMFSFGIEVDKTGKMVLDEEKLSKAFKENPETAKQFFFGFNGLGHEIEKKLDGILGDKGVIGQRSKSIEGQIKELDKKIDAIDKLNKQKQETIIDKYSKLEQQLSMLDQQLKTIKAMTKQKSDD</sequence>
<evidence type="ECO:0000256" key="5">
    <source>
        <dbReference type="RuleBase" id="RU362066"/>
    </source>
</evidence>
<keyword evidence="8" id="KW-0966">Cell projection</keyword>